<reference evidence="10" key="1">
    <citation type="submission" date="2021-01" db="EMBL/GenBank/DDBJ databases">
        <authorList>
            <person name="Corre E."/>
            <person name="Pelletier E."/>
            <person name="Niang G."/>
            <person name="Scheremetjew M."/>
            <person name="Finn R."/>
            <person name="Kale V."/>
            <person name="Holt S."/>
            <person name="Cochrane G."/>
            <person name="Meng A."/>
            <person name="Brown T."/>
            <person name="Cohen L."/>
        </authorList>
    </citation>
    <scope>NUCLEOTIDE SEQUENCE</scope>
    <source>
        <strain evidence="10">Grunow 1884</strain>
    </source>
</reference>
<dbReference type="NCBIfam" id="TIGR03592">
    <property type="entry name" value="yidC_oxa1_cterm"/>
    <property type="match status" value="1"/>
</dbReference>
<evidence type="ECO:0000256" key="7">
    <source>
        <dbReference type="SAM" id="Phobius"/>
    </source>
</evidence>
<keyword evidence="4 7" id="KW-0472">Membrane</keyword>
<dbReference type="Pfam" id="PF02096">
    <property type="entry name" value="60KD_IMP"/>
    <property type="match status" value="1"/>
</dbReference>
<evidence type="ECO:0000256" key="5">
    <source>
        <dbReference type="RuleBase" id="RU003945"/>
    </source>
</evidence>
<dbReference type="EMBL" id="HBGO01006401">
    <property type="protein sequence ID" value="CAD9326070.1"/>
    <property type="molecule type" value="Transcribed_RNA"/>
</dbReference>
<evidence type="ECO:0000256" key="8">
    <source>
        <dbReference type="SAM" id="SignalP"/>
    </source>
</evidence>
<evidence type="ECO:0000256" key="4">
    <source>
        <dbReference type="ARBA" id="ARBA00023136"/>
    </source>
</evidence>
<sequence>MKVASNVLALTLLCVPSAAFAPSAFSRTLRPSSSRSMAIDPAAIHDLSNHVGAISEAFSSSVVISDLTDVATQAITSGSVDNVAATVGTAAAPAAVEAAQDNGWFGFLTGPIEGLLNIIHGVLVSMGMDKDAWGVSIVGMTVFIKILTYPLTKQQLESTSRMQALQPQIKEIQNKYQSNPEVMNQKVAEIYQTNDVNPLAGCIPSFIQIPVFIGLYRAILDLAKMDRLEEPFLWLPNLEGPTYGADPGSASDWLFKNWANGVPSLGWDDTLAFLSLPVILVISQFLSINIMQPKNQTQEQPFIIKLLPLLIGWFSLNVPAALGIYWVANNFITTALSLQIRAGIKDPVMPSSSGAAVMDVPASTFTPAPLREKPAGFGGEGAVDDITPITPIDAEVIADVSESVTSEEARPSKKRGGKKKKKRRN</sequence>
<feature type="domain" description="Membrane insertase YidC/Oxa/ALB C-terminal" evidence="9">
    <location>
        <begin position="133"/>
        <end position="340"/>
    </location>
</feature>
<feature type="transmembrane region" description="Helical" evidence="7">
    <location>
        <begin position="302"/>
        <end position="328"/>
    </location>
</feature>
<dbReference type="PANTHER" id="PTHR12428">
    <property type="entry name" value="OXA1"/>
    <property type="match status" value="1"/>
</dbReference>
<evidence type="ECO:0000256" key="6">
    <source>
        <dbReference type="SAM" id="MobiDB-lite"/>
    </source>
</evidence>
<keyword evidence="2 5" id="KW-0812">Transmembrane</keyword>
<dbReference type="InterPro" id="IPR028055">
    <property type="entry name" value="YidC/Oxa/ALB_C"/>
</dbReference>
<feature type="region of interest" description="Disordered" evidence="6">
    <location>
        <begin position="400"/>
        <end position="425"/>
    </location>
</feature>
<dbReference type="PANTHER" id="PTHR12428:SF14">
    <property type="entry name" value="ALBINO3-LIKE PROTEIN 1, CHLOROPLASTIC"/>
    <property type="match status" value="1"/>
</dbReference>
<evidence type="ECO:0000259" key="9">
    <source>
        <dbReference type="Pfam" id="PF02096"/>
    </source>
</evidence>
<feature type="transmembrane region" description="Helical" evidence="7">
    <location>
        <begin position="271"/>
        <end position="290"/>
    </location>
</feature>
<feature type="signal peptide" evidence="8">
    <location>
        <begin position="1"/>
        <end position="19"/>
    </location>
</feature>
<comment type="subcellular location">
    <subcellularLocation>
        <location evidence="1 5">Membrane</location>
        <topology evidence="1 5">Multi-pass membrane protein</topology>
    </subcellularLocation>
</comment>
<keyword evidence="3 7" id="KW-1133">Transmembrane helix</keyword>
<feature type="chain" id="PRO_5030899962" description="Membrane insertase YidC/Oxa/ALB C-terminal domain-containing protein" evidence="8">
    <location>
        <begin position="20"/>
        <end position="425"/>
    </location>
</feature>
<dbReference type="GO" id="GO:0032977">
    <property type="term" value="F:membrane insertase activity"/>
    <property type="evidence" value="ECO:0007669"/>
    <property type="project" value="InterPro"/>
</dbReference>
<name>A0A7S2EB53_TRICV</name>
<dbReference type="InterPro" id="IPR047196">
    <property type="entry name" value="YidC_ALB_C"/>
</dbReference>
<dbReference type="InterPro" id="IPR001708">
    <property type="entry name" value="YidC/ALB3/OXA1/COX18"/>
</dbReference>
<feature type="transmembrane region" description="Helical" evidence="7">
    <location>
        <begin position="132"/>
        <end position="152"/>
    </location>
</feature>
<accession>A0A7S2EB53</accession>
<keyword evidence="8" id="KW-0732">Signal</keyword>
<organism evidence="10">
    <name type="scientific">Trieres chinensis</name>
    <name type="common">Marine centric diatom</name>
    <name type="synonym">Odontella sinensis</name>
    <dbReference type="NCBI Taxonomy" id="1514140"/>
    <lineage>
        <taxon>Eukaryota</taxon>
        <taxon>Sar</taxon>
        <taxon>Stramenopiles</taxon>
        <taxon>Ochrophyta</taxon>
        <taxon>Bacillariophyta</taxon>
        <taxon>Mediophyceae</taxon>
        <taxon>Biddulphiophycidae</taxon>
        <taxon>Eupodiscales</taxon>
        <taxon>Parodontellaceae</taxon>
        <taxon>Trieres</taxon>
    </lineage>
</organism>
<dbReference type="CDD" id="cd20070">
    <property type="entry name" value="5TM_YidC_Alb3"/>
    <property type="match status" value="1"/>
</dbReference>
<evidence type="ECO:0000256" key="2">
    <source>
        <dbReference type="ARBA" id="ARBA00022692"/>
    </source>
</evidence>
<feature type="transmembrane region" description="Helical" evidence="7">
    <location>
        <begin position="199"/>
        <end position="219"/>
    </location>
</feature>
<gene>
    <name evidence="10" type="ORF">OSIN01602_LOCUS3596</name>
</gene>
<feature type="compositionally biased region" description="Basic residues" evidence="6">
    <location>
        <begin position="412"/>
        <end position="425"/>
    </location>
</feature>
<proteinExistence type="inferred from homology"/>
<evidence type="ECO:0000256" key="1">
    <source>
        <dbReference type="ARBA" id="ARBA00004141"/>
    </source>
</evidence>
<evidence type="ECO:0000256" key="3">
    <source>
        <dbReference type="ARBA" id="ARBA00022989"/>
    </source>
</evidence>
<dbReference type="AlphaFoldDB" id="A0A7S2EB53"/>
<dbReference type="PRINTS" id="PR00701">
    <property type="entry name" value="60KDINNERMP"/>
</dbReference>
<dbReference type="GO" id="GO:0051205">
    <property type="term" value="P:protein insertion into membrane"/>
    <property type="evidence" value="ECO:0007669"/>
    <property type="project" value="TreeGrafter"/>
</dbReference>
<evidence type="ECO:0000313" key="10">
    <source>
        <dbReference type="EMBL" id="CAD9326070.1"/>
    </source>
</evidence>
<protein>
    <recommendedName>
        <fullName evidence="9">Membrane insertase YidC/Oxa/ALB C-terminal domain-containing protein</fullName>
    </recommendedName>
</protein>
<dbReference type="GO" id="GO:0016020">
    <property type="term" value="C:membrane"/>
    <property type="evidence" value="ECO:0007669"/>
    <property type="project" value="UniProtKB-SubCell"/>
</dbReference>
<comment type="similarity">
    <text evidence="5">Belongs to the OXA1/ALB3/YidC family.</text>
</comment>